<accession>A0A518B5W9</accession>
<dbReference type="EMBL" id="CP036279">
    <property type="protein sequence ID" value="QDU62373.1"/>
    <property type="molecule type" value="Genomic_DNA"/>
</dbReference>
<evidence type="ECO:0000313" key="3">
    <source>
        <dbReference type="Proteomes" id="UP000317093"/>
    </source>
</evidence>
<evidence type="ECO:0000313" key="2">
    <source>
        <dbReference type="EMBL" id="QDU62373.1"/>
    </source>
</evidence>
<dbReference type="Proteomes" id="UP000317093">
    <property type="component" value="Chromosome"/>
</dbReference>
<feature type="compositionally biased region" description="Low complexity" evidence="1">
    <location>
        <begin position="28"/>
        <end position="38"/>
    </location>
</feature>
<feature type="region of interest" description="Disordered" evidence="1">
    <location>
        <begin position="82"/>
        <end position="110"/>
    </location>
</feature>
<feature type="compositionally biased region" description="Polar residues" evidence="1">
    <location>
        <begin position="93"/>
        <end position="110"/>
    </location>
</feature>
<organism evidence="2 3">
    <name type="scientific">Kolteria novifilia</name>
    <dbReference type="NCBI Taxonomy" id="2527975"/>
    <lineage>
        <taxon>Bacteria</taxon>
        <taxon>Pseudomonadati</taxon>
        <taxon>Planctomycetota</taxon>
        <taxon>Planctomycetia</taxon>
        <taxon>Kolteriales</taxon>
        <taxon>Kolteriaceae</taxon>
        <taxon>Kolteria</taxon>
    </lineage>
</organism>
<gene>
    <name evidence="2" type="ORF">Pan216_32400</name>
</gene>
<sequence>MAQIAVPTLAWEHLWLIWVAKPQEAIYPTDQTDSPTDSPDTDGPHVAPNHAPNTIDQRPRATVKTLLFPNVYVLFLNDTVLSPNDNAHPPNGNAHSPNGNAHSPNGNAVL</sequence>
<name>A0A518B5W9_9BACT</name>
<protein>
    <submittedName>
        <fullName evidence="2">Uncharacterized protein</fullName>
    </submittedName>
</protein>
<keyword evidence="3" id="KW-1185">Reference proteome</keyword>
<feature type="region of interest" description="Disordered" evidence="1">
    <location>
        <begin position="27"/>
        <end position="58"/>
    </location>
</feature>
<reference evidence="2 3" key="1">
    <citation type="submission" date="2019-02" db="EMBL/GenBank/DDBJ databases">
        <title>Deep-cultivation of Planctomycetes and their phenomic and genomic characterization uncovers novel biology.</title>
        <authorList>
            <person name="Wiegand S."/>
            <person name="Jogler M."/>
            <person name="Boedeker C."/>
            <person name="Pinto D."/>
            <person name="Vollmers J."/>
            <person name="Rivas-Marin E."/>
            <person name="Kohn T."/>
            <person name="Peeters S.H."/>
            <person name="Heuer A."/>
            <person name="Rast P."/>
            <person name="Oberbeckmann S."/>
            <person name="Bunk B."/>
            <person name="Jeske O."/>
            <person name="Meyerdierks A."/>
            <person name="Storesund J.E."/>
            <person name="Kallscheuer N."/>
            <person name="Luecker S."/>
            <person name="Lage O.M."/>
            <person name="Pohl T."/>
            <person name="Merkel B.J."/>
            <person name="Hornburger P."/>
            <person name="Mueller R.-W."/>
            <person name="Bruemmer F."/>
            <person name="Labrenz M."/>
            <person name="Spormann A.M."/>
            <person name="Op den Camp H."/>
            <person name="Overmann J."/>
            <person name="Amann R."/>
            <person name="Jetten M.S.M."/>
            <person name="Mascher T."/>
            <person name="Medema M.H."/>
            <person name="Devos D.P."/>
            <person name="Kaster A.-K."/>
            <person name="Ovreas L."/>
            <person name="Rohde M."/>
            <person name="Galperin M.Y."/>
            <person name="Jogler C."/>
        </authorList>
    </citation>
    <scope>NUCLEOTIDE SEQUENCE [LARGE SCALE GENOMIC DNA]</scope>
    <source>
        <strain evidence="2 3">Pan216</strain>
    </source>
</reference>
<evidence type="ECO:0000256" key="1">
    <source>
        <dbReference type="SAM" id="MobiDB-lite"/>
    </source>
</evidence>
<dbReference type="AlphaFoldDB" id="A0A518B5W9"/>
<dbReference type="KEGG" id="knv:Pan216_32400"/>
<proteinExistence type="predicted"/>